<dbReference type="PANTHER" id="PTHR43300:SF11">
    <property type="entry name" value="ACETYLTRANSFERASE RV3034C-RELATED"/>
    <property type="match status" value="1"/>
</dbReference>
<dbReference type="GO" id="GO:0016740">
    <property type="term" value="F:transferase activity"/>
    <property type="evidence" value="ECO:0007669"/>
    <property type="project" value="UniProtKB-KW"/>
</dbReference>
<dbReference type="EMBL" id="NIBL01000003">
    <property type="protein sequence ID" value="OUZ14862.1"/>
    <property type="molecule type" value="Genomic_DNA"/>
</dbReference>
<evidence type="ECO:0000256" key="2">
    <source>
        <dbReference type="ARBA" id="ARBA00022737"/>
    </source>
</evidence>
<dbReference type="PROSITE" id="PS00101">
    <property type="entry name" value="HEXAPEP_TRANSFERASES"/>
    <property type="match status" value="1"/>
</dbReference>
<dbReference type="AlphaFoldDB" id="A0A200HQ09"/>
<sequence>MKAFFRACFYFANAIKVNLTKKNVKVALSCKLRPGSIITGPVKIGRKSFFRGELGSYSYIGENCRLYARVGKFCSISSNVKVVDASHPIHFISTSPVFYSTAKQANSTFVEEDMYDDMLTLPNSVFPCEIGNDVWIGENVIIKGGVTIGDGACIAMGAVVTKDVPPYSIVAGIPAKVIKYRFDADKIKILLETKWWERDDSWIMEHKSSFLNPDQFIEEIN</sequence>
<accession>A0A200HQ09</accession>
<dbReference type="InterPro" id="IPR001451">
    <property type="entry name" value="Hexapep"/>
</dbReference>
<organism evidence="3 4">
    <name type="scientific">Enterococcus cecorum</name>
    <dbReference type="NCBI Taxonomy" id="44008"/>
    <lineage>
        <taxon>Bacteria</taxon>
        <taxon>Bacillati</taxon>
        <taxon>Bacillota</taxon>
        <taxon>Bacilli</taxon>
        <taxon>Lactobacillales</taxon>
        <taxon>Enterococcaceae</taxon>
        <taxon>Enterococcus</taxon>
    </lineage>
</organism>
<dbReference type="PANTHER" id="PTHR43300">
    <property type="entry name" value="ACETYLTRANSFERASE"/>
    <property type="match status" value="1"/>
</dbReference>
<dbReference type="Pfam" id="PF00132">
    <property type="entry name" value="Hexapep"/>
    <property type="match status" value="1"/>
</dbReference>
<proteinExistence type="predicted"/>
<dbReference type="InterPro" id="IPR050179">
    <property type="entry name" value="Trans_hexapeptide_repeat"/>
</dbReference>
<dbReference type="CDD" id="cd03349">
    <property type="entry name" value="LbH_XAT"/>
    <property type="match status" value="1"/>
</dbReference>
<reference evidence="3 4" key="1">
    <citation type="submission" date="2017-05" db="EMBL/GenBank/DDBJ databases">
        <title>The Genome Sequence of Enterococcus faecium 2D5_DIV0622.</title>
        <authorList>
            <consortium name="The Broad Institute Genomics Platform"/>
            <consortium name="The Broad Institute Genomic Center for Infectious Diseases"/>
            <person name="Earl A."/>
            <person name="Manson A."/>
            <person name="Schwartman J."/>
            <person name="Gilmore M."/>
            <person name="Abouelleil A."/>
            <person name="Cao P."/>
            <person name="Chapman S."/>
            <person name="Cusick C."/>
            <person name="Shea T."/>
            <person name="Young S."/>
            <person name="Neafsey D."/>
            <person name="Nusbaum C."/>
            <person name="Birren B."/>
        </authorList>
    </citation>
    <scope>NUCLEOTIDE SEQUENCE [LARGE SCALE GENOMIC DNA]</scope>
    <source>
        <strain evidence="3 4">2D5_DIV0622</strain>
    </source>
</reference>
<evidence type="ECO:0008006" key="5">
    <source>
        <dbReference type="Google" id="ProtNLM"/>
    </source>
</evidence>
<gene>
    <name evidence="3" type="ORF">A5869_001967</name>
</gene>
<dbReference type="InterPro" id="IPR011004">
    <property type="entry name" value="Trimer_LpxA-like_sf"/>
</dbReference>
<dbReference type="Gene3D" id="2.160.10.10">
    <property type="entry name" value="Hexapeptide repeat proteins"/>
    <property type="match status" value="1"/>
</dbReference>
<dbReference type="SUPFAM" id="SSF51161">
    <property type="entry name" value="Trimeric LpxA-like enzymes"/>
    <property type="match status" value="1"/>
</dbReference>
<keyword evidence="1" id="KW-0808">Transferase</keyword>
<name>A0A200HQ09_9ENTE</name>
<protein>
    <recommendedName>
        <fullName evidence="5">Acetyltransferase</fullName>
    </recommendedName>
</protein>
<dbReference type="RefSeq" id="WP_218779550.1">
    <property type="nucleotide sequence ID" value="NZ_NIBL01000003.1"/>
</dbReference>
<keyword evidence="2" id="KW-0677">Repeat</keyword>
<evidence type="ECO:0000256" key="1">
    <source>
        <dbReference type="ARBA" id="ARBA00022679"/>
    </source>
</evidence>
<evidence type="ECO:0000313" key="3">
    <source>
        <dbReference type="EMBL" id="OUZ14862.1"/>
    </source>
</evidence>
<dbReference type="InterPro" id="IPR018357">
    <property type="entry name" value="Hexapep_transf_CS"/>
</dbReference>
<dbReference type="Proteomes" id="UP000196503">
    <property type="component" value="Unassembled WGS sequence"/>
</dbReference>
<evidence type="ECO:0000313" key="4">
    <source>
        <dbReference type="Proteomes" id="UP000196503"/>
    </source>
</evidence>
<comment type="caution">
    <text evidence="3">The sequence shown here is derived from an EMBL/GenBank/DDBJ whole genome shotgun (WGS) entry which is preliminary data.</text>
</comment>